<dbReference type="SUPFAM" id="SSF52777">
    <property type="entry name" value="CoA-dependent acyltransferases"/>
    <property type="match status" value="1"/>
</dbReference>
<keyword evidence="3" id="KW-1185">Reference proteome</keyword>
<dbReference type="EMBL" id="WVUH01000143">
    <property type="protein sequence ID" value="MBO4207740.1"/>
    <property type="molecule type" value="Genomic_DNA"/>
</dbReference>
<evidence type="ECO:0000313" key="2">
    <source>
        <dbReference type="EMBL" id="MBO4207740.1"/>
    </source>
</evidence>
<comment type="caution">
    <text evidence="2">The sequence shown here is derived from an EMBL/GenBank/DDBJ whole genome shotgun (WGS) entry which is preliminary data.</text>
</comment>
<dbReference type="PANTHER" id="PTHR45527">
    <property type="entry name" value="NONRIBOSOMAL PEPTIDE SYNTHETASE"/>
    <property type="match status" value="1"/>
</dbReference>
<feature type="non-terminal residue" evidence="2">
    <location>
        <position position="222"/>
    </location>
</feature>
<organism evidence="2 3">
    <name type="scientific">Micromonospora echinofusca</name>
    <dbReference type="NCBI Taxonomy" id="47858"/>
    <lineage>
        <taxon>Bacteria</taxon>
        <taxon>Bacillati</taxon>
        <taxon>Actinomycetota</taxon>
        <taxon>Actinomycetes</taxon>
        <taxon>Micromonosporales</taxon>
        <taxon>Micromonosporaceae</taxon>
        <taxon>Micromonospora</taxon>
    </lineage>
</organism>
<dbReference type="Gene3D" id="3.30.559.30">
    <property type="entry name" value="Nonribosomal peptide synthetase, condensation domain"/>
    <property type="match status" value="1"/>
</dbReference>
<dbReference type="Gene3D" id="3.30.559.10">
    <property type="entry name" value="Chloramphenicol acetyltransferase-like domain"/>
    <property type="match status" value="1"/>
</dbReference>
<dbReference type="Pfam" id="PF00668">
    <property type="entry name" value="Condensation"/>
    <property type="match status" value="1"/>
</dbReference>
<dbReference type="Proteomes" id="UP000823521">
    <property type="component" value="Unassembled WGS sequence"/>
</dbReference>
<dbReference type="InterPro" id="IPR001242">
    <property type="entry name" value="Condensation_dom"/>
</dbReference>
<reference evidence="2 3" key="1">
    <citation type="submission" date="2019-12" db="EMBL/GenBank/DDBJ databases">
        <title>Whole genome sequencing of endophytic Actinobacterium Micromonospora sp. MPMI6T.</title>
        <authorList>
            <person name="Evv R."/>
            <person name="Podile A.R."/>
        </authorList>
    </citation>
    <scope>NUCLEOTIDE SEQUENCE [LARGE SCALE GENOMIC DNA]</scope>
    <source>
        <strain evidence="2 3">MPMI6</strain>
    </source>
</reference>
<gene>
    <name evidence="2" type="ORF">GSF22_17270</name>
</gene>
<feature type="domain" description="Condensation" evidence="1">
    <location>
        <begin position="11"/>
        <end position="218"/>
    </location>
</feature>
<name>A0ABS3VT81_MICEH</name>
<dbReference type="InterPro" id="IPR023213">
    <property type="entry name" value="CAT-like_dom_sf"/>
</dbReference>
<accession>A0ABS3VT81</accession>
<sequence length="222" mass="24510">MRAMPLDDAVEDRYAAVTLQPGMLFTHGHQPHSGVDVLQVVIDWPTRLDPAAMDTAWQRAARRHPVLRTAFTWPTSDDPAQVVQAAVTVPVVQHDWTAVGDGPVPPDPAARLAAFLTADRVAGVDLRSAPLLRVTLITHAPDRHTVVVTFHHAVLDGRSAHMLLTEVCTEHDAIVAGTPYQPPQRHPFRDFARWVADRPLDADERFWTDRLAGLDLPTPLPV</sequence>
<protein>
    <recommendedName>
        <fullName evidence="1">Condensation domain-containing protein</fullName>
    </recommendedName>
</protein>
<proteinExistence type="predicted"/>
<dbReference type="PANTHER" id="PTHR45527:SF1">
    <property type="entry name" value="FATTY ACID SYNTHASE"/>
    <property type="match status" value="1"/>
</dbReference>
<evidence type="ECO:0000313" key="3">
    <source>
        <dbReference type="Proteomes" id="UP000823521"/>
    </source>
</evidence>
<evidence type="ECO:0000259" key="1">
    <source>
        <dbReference type="Pfam" id="PF00668"/>
    </source>
</evidence>